<feature type="region of interest" description="Disordered" evidence="1">
    <location>
        <begin position="1"/>
        <end position="134"/>
    </location>
</feature>
<feature type="compositionally biased region" description="Basic and acidic residues" evidence="1">
    <location>
        <begin position="40"/>
        <end position="65"/>
    </location>
</feature>
<dbReference type="Gene3D" id="3.60.10.10">
    <property type="entry name" value="Endonuclease/exonuclease/phosphatase"/>
    <property type="match status" value="1"/>
</dbReference>
<organism evidence="3 4">
    <name type="scientific">Hermetia illucens</name>
    <name type="common">Black soldier fly</name>
    <dbReference type="NCBI Taxonomy" id="343691"/>
    <lineage>
        <taxon>Eukaryota</taxon>
        <taxon>Metazoa</taxon>
        <taxon>Ecdysozoa</taxon>
        <taxon>Arthropoda</taxon>
        <taxon>Hexapoda</taxon>
        <taxon>Insecta</taxon>
        <taxon>Pterygota</taxon>
        <taxon>Neoptera</taxon>
        <taxon>Endopterygota</taxon>
        <taxon>Diptera</taxon>
        <taxon>Brachycera</taxon>
        <taxon>Stratiomyomorpha</taxon>
        <taxon>Stratiomyidae</taxon>
        <taxon>Hermetiinae</taxon>
        <taxon>Hermetia</taxon>
    </lineage>
</organism>
<dbReference type="InParanoid" id="A0A7R8UDF5"/>
<feature type="compositionally biased region" description="Polar residues" evidence="1">
    <location>
        <begin position="105"/>
        <end position="121"/>
    </location>
</feature>
<evidence type="ECO:0000256" key="1">
    <source>
        <dbReference type="SAM" id="MobiDB-lite"/>
    </source>
</evidence>
<sequence length="505" mass="56434">MTTPTAHVQDARQQEVLQEQGRDPFKRSSSTLRSPPMPKTMKDKVQAKSERPYHRSRKTDEEKNNKNTPNPDVPTVSQATQVTPNRTTIESQGNKRLRRRKHTANLGNSTSVAKPNTSENDGWTKVTNKKAKRKAKVRTRSDVIVISSKSNLSYAEILKKIKADPDLKDLSGNVNKIRRTQKRDLMFELKRSSKTDDFRTQVKNSLGENAAVRAQKREIYIQCKDLDEVTSKGEICTALKEQFKLKELTEESVLGLRKAYGVTQTGTIRVPTEAAQMLLAAGRVRIGWVVCRLREQTSLKRVAQDLLEQTTFESKMEVSIISEPYRKRHGGVWITDSTGGAAIGACGRQAIQCTASQAASGFVWAKISGVYVYSWYAPRSLTLPEFEQMLDNLVLDARGRSPKVVAGNLNAWALEWSSRKSNAKGRSLLEAFAQIDMVLANEGAVNTFQKGGSGSVVDLTFISRALARGMSWCVSERYTHSDHQAIFFETCVEPQGKELPSYRCG</sequence>
<name>A0A7R8UDF5_HERIL</name>
<dbReference type="InterPro" id="IPR036691">
    <property type="entry name" value="Endo/exonu/phosph_ase_sf"/>
</dbReference>
<dbReference type="CDD" id="cd09077">
    <property type="entry name" value="R1-I-EN"/>
    <property type="match status" value="1"/>
</dbReference>
<dbReference type="Pfam" id="PF14529">
    <property type="entry name" value="Exo_endo_phos_2"/>
    <property type="match status" value="1"/>
</dbReference>
<dbReference type="GO" id="GO:0003824">
    <property type="term" value="F:catalytic activity"/>
    <property type="evidence" value="ECO:0007669"/>
    <property type="project" value="InterPro"/>
</dbReference>
<dbReference type="SUPFAM" id="SSF56219">
    <property type="entry name" value="DNase I-like"/>
    <property type="match status" value="1"/>
</dbReference>
<evidence type="ECO:0000313" key="4">
    <source>
        <dbReference type="Proteomes" id="UP000594454"/>
    </source>
</evidence>
<dbReference type="PANTHER" id="PTHR33273:SF4">
    <property type="entry name" value="ENDONUCLEASE_EXONUCLEASE_PHOSPHATASE DOMAIN-CONTAINING PROTEIN"/>
    <property type="match status" value="1"/>
</dbReference>
<dbReference type="InterPro" id="IPR005135">
    <property type="entry name" value="Endo/exonuclease/phosphatase"/>
</dbReference>
<keyword evidence="4" id="KW-1185">Reference proteome</keyword>
<gene>
    <name evidence="3" type="ORF">HERILL_LOCUS1942</name>
</gene>
<dbReference type="Proteomes" id="UP000594454">
    <property type="component" value="Chromosome 1"/>
</dbReference>
<accession>A0A7R8UDF5</accession>
<dbReference type="AlphaFoldDB" id="A0A7R8UDF5"/>
<evidence type="ECO:0000313" key="3">
    <source>
        <dbReference type="EMBL" id="CAD7078687.1"/>
    </source>
</evidence>
<dbReference type="EMBL" id="LR899009">
    <property type="protein sequence ID" value="CAD7078687.1"/>
    <property type="molecule type" value="Genomic_DNA"/>
</dbReference>
<dbReference type="PANTHER" id="PTHR33273">
    <property type="entry name" value="DOMAIN-CONTAINING PROTEIN, PUTATIVE-RELATED"/>
    <property type="match status" value="1"/>
</dbReference>
<feature type="domain" description="Endonuclease/exonuclease/phosphatase" evidence="2">
    <location>
        <begin position="371"/>
        <end position="487"/>
    </location>
</feature>
<feature type="compositionally biased region" description="Polar residues" evidence="1">
    <location>
        <begin position="66"/>
        <end position="94"/>
    </location>
</feature>
<reference evidence="3 4" key="1">
    <citation type="submission" date="2020-11" db="EMBL/GenBank/DDBJ databases">
        <authorList>
            <person name="Wallbank WR R."/>
            <person name="Pardo Diaz C."/>
            <person name="Kozak K."/>
            <person name="Martin S."/>
            <person name="Jiggins C."/>
            <person name="Moest M."/>
            <person name="Warren A I."/>
            <person name="Generalovic N T."/>
            <person name="Byers J.R.P. K."/>
            <person name="Montejo-Kovacevich G."/>
            <person name="Yen C E."/>
        </authorList>
    </citation>
    <scope>NUCLEOTIDE SEQUENCE [LARGE SCALE GENOMIC DNA]</scope>
</reference>
<evidence type="ECO:0000259" key="2">
    <source>
        <dbReference type="Pfam" id="PF14529"/>
    </source>
</evidence>
<protein>
    <recommendedName>
        <fullName evidence="2">Endonuclease/exonuclease/phosphatase domain-containing protein</fullName>
    </recommendedName>
</protein>
<proteinExistence type="predicted"/>